<dbReference type="RefSeq" id="XP_016934387.2">
    <property type="nucleotide sequence ID" value="XM_017078898.4"/>
</dbReference>
<feature type="region of interest" description="Disordered" evidence="1">
    <location>
        <begin position="110"/>
        <end position="147"/>
    </location>
</feature>
<feature type="region of interest" description="Disordered" evidence="1">
    <location>
        <begin position="191"/>
        <end position="246"/>
    </location>
</feature>
<dbReference type="CTD" id="40262"/>
<keyword evidence="2" id="KW-1185">Reference proteome</keyword>
<feature type="compositionally biased region" description="Low complexity" evidence="1">
    <location>
        <begin position="236"/>
        <end position="246"/>
    </location>
</feature>
<organism evidence="2 3">
    <name type="scientific">Drosophila suzukii</name>
    <name type="common">Spotted-wing drosophila fruit fly</name>
    <dbReference type="NCBI Taxonomy" id="28584"/>
    <lineage>
        <taxon>Eukaryota</taxon>
        <taxon>Metazoa</taxon>
        <taxon>Ecdysozoa</taxon>
        <taxon>Arthropoda</taxon>
        <taxon>Hexapoda</taxon>
        <taxon>Insecta</taxon>
        <taxon>Pterygota</taxon>
        <taxon>Neoptera</taxon>
        <taxon>Endopterygota</taxon>
        <taxon>Diptera</taxon>
        <taxon>Brachycera</taxon>
        <taxon>Muscomorpha</taxon>
        <taxon>Ephydroidea</taxon>
        <taxon>Drosophilidae</taxon>
        <taxon>Drosophila</taxon>
        <taxon>Sophophora</taxon>
    </lineage>
</organism>
<name>A0AB39ZFC8_DROSZ</name>
<accession>A0AB39ZFC8</accession>
<reference evidence="3" key="1">
    <citation type="submission" date="2025-08" db="UniProtKB">
        <authorList>
            <consortium name="RefSeq"/>
        </authorList>
    </citation>
    <scope>IDENTIFICATION</scope>
</reference>
<proteinExistence type="predicted"/>
<feature type="region of interest" description="Disordered" evidence="1">
    <location>
        <begin position="64"/>
        <end position="93"/>
    </location>
</feature>
<gene>
    <name evidence="3" type="primary">CtIP</name>
</gene>
<feature type="compositionally biased region" description="Acidic residues" evidence="1">
    <location>
        <begin position="110"/>
        <end position="119"/>
    </location>
</feature>
<sequence length="496" mass="56143">MTCGACRGHKEKSVKCLIAALDTIKEHALMMHRNSEESDRTIEQLKAHNEKLHKALELLKERQESMVQAEKRRKLSPKKVKDDISPQPQSQNSLNMNIAINSIDLSDEDLEMEEDESIAETEATAQSPRKLRLPDRKPDIRNRENVQPNNVPAVATSWIRKTPKQPAVFTKLSLTHKSSNAHLKQTRLKFEPNKTSNSENDVIEDSPNLSNSLKRSRPQRSLIHRTDTASVSNADDSLTTSSSSSIKIPKDSFEMDMDEFNKECSELPVMPPPGTPPGLRINSTSDSVVLLTPGTQDIIFVNDTIDEVSKLGTMDVLAEIMKDDDETCSNALRQFEKKMIDKQKHIQPNAAKVEITIPVTRVVKAEPVSQPETHVGNESTKLPEDIEQHLMDNEDEDSKASEEEFPRPILVKKEPELTAKERFNIECEECEKFINFMGSNLTDEKIEDYLSKCKHVDARSSTPPGFWNPLMVSFAEGDPRNEVLIDTRFRNQRLNK</sequence>
<evidence type="ECO:0000313" key="2">
    <source>
        <dbReference type="Proteomes" id="UP001652628"/>
    </source>
</evidence>
<dbReference type="AlphaFoldDB" id="A0AB39ZFC8"/>
<dbReference type="GeneID" id="108013191"/>
<protein>
    <submittedName>
        <fullName evidence="3">Uncharacterized protein CtIP isoform X1</fullName>
    </submittedName>
</protein>
<dbReference type="Proteomes" id="UP001652628">
    <property type="component" value="Chromosome 3"/>
</dbReference>
<feature type="compositionally biased region" description="Basic and acidic residues" evidence="1">
    <location>
        <begin position="132"/>
        <end position="144"/>
    </location>
</feature>
<evidence type="ECO:0000256" key="1">
    <source>
        <dbReference type="SAM" id="MobiDB-lite"/>
    </source>
</evidence>
<evidence type="ECO:0000313" key="3">
    <source>
        <dbReference type="RefSeq" id="XP_016934387.2"/>
    </source>
</evidence>